<organism evidence="1 2">
    <name type="scientific">Pleurodeles waltl</name>
    <name type="common">Iberian ribbed newt</name>
    <dbReference type="NCBI Taxonomy" id="8319"/>
    <lineage>
        <taxon>Eukaryota</taxon>
        <taxon>Metazoa</taxon>
        <taxon>Chordata</taxon>
        <taxon>Craniata</taxon>
        <taxon>Vertebrata</taxon>
        <taxon>Euteleostomi</taxon>
        <taxon>Amphibia</taxon>
        <taxon>Batrachia</taxon>
        <taxon>Caudata</taxon>
        <taxon>Salamandroidea</taxon>
        <taxon>Salamandridae</taxon>
        <taxon>Pleurodelinae</taxon>
        <taxon>Pleurodeles</taxon>
    </lineage>
</organism>
<dbReference type="AlphaFoldDB" id="A0AAV7WG20"/>
<accession>A0AAV7WG20</accession>
<name>A0AAV7WG20_PLEWA</name>
<proteinExistence type="predicted"/>
<sequence length="150" mass="15885">MGDASPVCSLHPSFPPHSHTWLCSQFLGSSLALILRKLCRAAAGREKEALSESGVVLPLLLELLHGMTTARFRGLASALMARFLSDVSFASRESVLGRLQGCSFGFLPEPASLAVPLAVAAMLGLARRMQGLALYALSLSEAMLADDEVS</sequence>
<dbReference type="EMBL" id="JANPWB010000002">
    <property type="protein sequence ID" value="KAJ1212054.1"/>
    <property type="molecule type" value="Genomic_DNA"/>
</dbReference>
<reference evidence="1" key="1">
    <citation type="journal article" date="2022" name="bioRxiv">
        <title>Sequencing and chromosome-scale assembly of the giantPleurodeles waltlgenome.</title>
        <authorList>
            <person name="Brown T."/>
            <person name="Elewa A."/>
            <person name="Iarovenko S."/>
            <person name="Subramanian E."/>
            <person name="Araus A.J."/>
            <person name="Petzold A."/>
            <person name="Susuki M."/>
            <person name="Suzuki K.-i.T."/>
            <person name="Hayashi T."/>
            <person name="Toyoda A."/>
            <person name="Oliveira C."/>
            <person name="Osipova E."/>
            <person name="Leigh N.D."/>
            <person name="Simon A."/>
            <person name="Yun M.H."/>
        </authorList>
    </citation>
    <scope>NUCLEOTIDE SEQUENCE</scope>
    <source>
        <strain evidence="1">20211129_DDA</strain>
        <tissue evidence="1">Liver</tissue>
    </source>
</reference>
<comment type="caution">
    <text evidence="1">The sequence shown here is derived from an EMBL/GenBank/DDBJ whole genome shotgun (WGS) entry which is preliminary data.</text>
</comment>
<keyword evidence="2" id="KW-1185">Reference proteome</keyword>
<dbReference type="Proteomes" id="UP001066276">
    <property type="component" value="Chromosome 1_2"/>
</dbReference>
<evidence type="ECO:0000313" key="1">
    <source>
        <dbReference type="EMBL" id="KAJ1212054.1"/>
    </source>
</evidence>
<protein>
    <submittedName>
        <fullName evidence="1">Uncharacterized protein</fullName>
    </submittedName>
</protein>
<gene>
    <name evidence="1" type="ORF">NDU88_007398</name>
</gene>
<evidence type="ECO:0000313" key="2">
    <source>
        <dbReference type="Proteomes" id="UP001066276"/>
    </source>
</evidence>